<comment type="similarity">
    <text evidence="1">Belongs to the DNA polymerase type-B family.</text>
</comment>
<sequence length="1234" mass="139379">MIRNNCDESFFADKVFKFLDGEVNDLVCSLRHQGHKRCEIIDVNTNFKEFQPIFDDGEILGMDLSGPRAVELVKPLCSSPRAVEPGKMPSVLTEILDEWDAACFYSDELLAEAYTTFLANLVEASVEDRADPRVIPFLLVGYLAYTRFQDGADPQAVLTYRMALAMCGAGSNVPPHPSTPPARSATPPAEPPRPATPPAGPSRVRTPSPQPGPSKRPREEEEEEVDAQPTLEVLQSRERHLKRFRTTFREEVMTVRGLGDTLPSENIRNDMFDVMLHRQRQAVQAKGDDRVILEIQNSANANNPLWFSMRRTDQLNGKVILDKLNRVLNSNEGFMVDGQLCVSYIHLPTPEAAGRRTVPVANETMDQWVERMKARKTIFCPENDDNMCLVRSVAVARARGGMSNRAFSRFKEANSIAQKNAAQKMCDDAHIDSTQPCGIDEELVKRNINTELTLQGAKIICMKAGPWKFIDSLMFLPMPLSAMPKSFGLNELKKGYMPFLANCPDFYNYEGRMLDKDLYCVSGMKSKAADDFHKWYDSQVAKNYVFNFRKELIEYCISDVTILRQACHAFRKLFAGVAGFDPMFQCITLSSACMAAYRRNFLRVNTIGIVPPGGYHGRGKQSHSALRWLDYESHKLGKVIKTIHTDREVSVMGRRVDGYVELSLENGGVEKRIYQFHGCFWHSCPIHFPPTQDDQTNRYEQTQRLTAMFRRNGFIVIEKWECEFKRELNSDPEVKAYFEANPTTRTPPLNLRDGLAGGRTSALRWYHKADVTKGEKIKMADVVSEYPNANLRGAYPFGHPKLFLEGDPTMPPVEEWNGMVKITVLPPQDLFLPVLPFKCNGKLMFPLCRTCAVTENKDMCQHNARERQITDTWCTPEVQLAIEKGYQLLQVHELYQYPGTKVYNAETGEDGLFSAYVRCFMALKIQASGWPSDCETEEQKAKFVEDTLQHDGVTLDPTKMIKNPALRTLAKLMCNSFWGKFGEKTHRPKTELIFTYGNLMSLISDPTKEVTSLLPLSDACLQVTWMPIEDTEESLPSSSLLHAAFTTCFGRMQLYKYLDIVRERALYHDTDSVAYISRPGEPDLPTGSHLGDLTDQVEEDYGPGSFITEFVAGGPKNYSYLVAKGGNIDDVKVCIKVRGITINRSCDELVTFNNLKAMVMGENDNIVVPIPRQIARLPGWKIVTRASSKNWQPVNTKRRRVDVANTVPHGYNAWAEADEEDQDLLEAMDLLADA</sequence>
<comment type="catalytic activity">
    <reaction evidence="8">
        <text>DNA(n) + a 2'-deoxyribonucleoside 5'-triphosphate = DNA(n+1) + diphosphate</text>
        <dbReference type="Rhea" id="RHEA:22508"/>
        <dbReference type="Rhea" id="RHEA-COMP:17339"/>
        <dbReference type="Rhea" id="RHEA-COMP:17340"/>
        <dbReference type="ChEBI" id="CHEBI:33019"/>
        <dbReference type="ChEBI" id="CHEBI:61560"/>
        <dbReference type="ChEBI" id="CHEBI:173112"/>
        <dbReference type="EC" id="2.7.7.7"/>
    </reaction>
</comment>
<dbReference type="GO" id="GO:0003677">
    <property type="term" value="F:DNA binding"/>
    <property type="evidence" value="ECO:0007669"/>
    <property type="project" value="UniProtKB-KW"/>
</dbReference>
<keyword evidence="3" id="KW-0808">Transferase</keyword>
<dbReference type="AlphaFoldDB" id="A0AAE1HII0"/>
<evidence type="ECO:0000256" key="9">
    <source>
        <dbReference type="SAM" id="MobiDB-lite"/>
    </source>
</evidence>
<dbReference type="SUPFAM" id="SSF56672">
    <property type="entry name" value="DNA/RNA polymerases"/>
    <property type="match status" value="1"/>
</dbReference>
<keyword evidence="4" id="KW-0548">Nucleotidyltransferase</keyword>
<dbReference type="Gene3D" id="3.90.1600.10">
    <property type="entry name" value="Palm domain of DNA polymerase"/>
    <property type="match status" value="1"/>
</dbReference>
<dbReference type="GO" id="GO:0042575">
    <property type="term" value="C:DNA polymerase complex"/>
    <property type="evidence" value="ECO:0007669"/>
    <property type="project" value="UniProtKB-ARBA"/>
</dbReference>
<dbReference type="PANTHER" id="PTHR33568">
    <property type="entry name" value="DNA POLYMERASE"/>
    <property type="match status" value="1"/>
</dbReference>
<evidence type="ECO:0000256" key="8">
    <source>
        <dbReference type="ARBA" id="ARBA00049244"/>
    </source>
</evidence>
<reference evidence="11" key="2">
    <citation type="journal article" date="2023" name="BMC Genomics">
        <title>Pest status, molecular evolution, and epigenetic factors derived from the genome assembly of Frankliniella fusca, a thysanopteran phytovirus vector.</title>
        <authorList>
            <person name="Catto M.A."/>
            <person name="Labadie P.E."/>
            <person name="Jacobson A.L."/>
            <person name="Kennedy G.G."/>
            <person name="Srinivasan R."/>
            <person name="Hunt B.G."/>
        </authorList>
    </citation>
    <scope>NUCLEOTIDE SEQUENCE</scope>
    <source>
        <strain evidence="11">PL_HMW_Pooled</strain>
    </source>
</reference>
<keyword evidence="7" id="KW-0238">DNA-binding</keyword>
<keyword evidence="12" id="KW-1185">Reference proteome</keyword>
<dbReference type="InterPro" id="IPR004868">
    <property type="entry name" value="DNA-dir_DNA_pol_B_mt/vir"/>
</dbReference>
<evidence type="ECO:0000256" key="6">
    <source>
        <dbReference type="ARBA" id="ARBA00022932"/>
    </source>
</evidence>
<feature type="region of interest" description="Disordered" evidence="9">
    <location>
        <begin position="174"/>
        <end position="234"/>
    </location>
</feature>
<proteinExistence type="inferred from homology"/>
<feature type="compositionally biased region" description="Pro residues" evidence="9">
    <location>
        <begin position="188"/>
        <end position="200"/>
    </location>
</feature>
<evidence type="ECO:0000259" key="10">
    <source>
        <dbReference type="Pfam" id="PF03175"/>
    </source>
</evidence>
<evidence type="ECO:0000256" key="2">
    <source>
        <dbReference type="ARBA" id="ARBA00012417"/>
    </source>
</evidence>
<keyword evidence="5" id="KW-0235">DNA replication</keyword>
<evidence type="ECO:0000313" key="11">
    <source>
        <dbReference type="EMBL" id="KAK3921823.1"/>
    </source>
</evidence>
<dbReference type="InterPro" id="IPR023211">
    <property type="entry name" value="DNA_pol_palm_dom_sf"/>
</dbReference>
<evidence type="ECO:0000313" key="12">
    <source>
        <dbReference type="Proteomes" id="UP001219518"/>
    </source>
</evidence>
<keyword evidence="6" id="KW-0239">DNA-directed DNA polymerase</keyword>
<dbReference type="Pfam" id="PF03175">
    <property type="entry name" value="DNA_pol_B_2"/>
    <property type="match status" value="2"/>
</dbReference>
<dbReference type="InterPro" id="IPR012337">
    <property type="entry name" value="RNaseH-like_sf"/>
</dbReference>
<dbReference type="GO" id="GO:0006260">
    <property type="term" value="P:DNA replication"/>
    <property type="evidence" value="ECO:0007669"/>
    <property type="project" value="UniProtKB-KW"/>
</dbReference>
<organism evidence="11 12">
    <name type="scientific">Frankliniella fusca</name>
    <dbReference type="NCBI Taxonomy" id="407009"/>
    <lineage>
        <taxon>Eukaryota</taxon>
        <taxon>Metazoa</taxon>
        <taxon>Ecdysozoa</taxon>
        <taxon>Arthropoda</taxon>
        <taxon>Hexapoda</taxon>
        <taxon>Insecta</taxon>
        <taxon>Pterygota</taxon>
        <taxon>Neoptera</taxon>
        <taxon>Paraneoptera</taxon>
        <taxon>Thysanoptera</taxon>
        <taxon>Terebrantia</taxon>
        <taxon>Thripoidea</taxon>
        <taxon>Thripidae</taxon>
        <taxon>Frankliniella</taxon>
    </lineage>
</organism>
<dbReference type="InterPro" id="IPR043502">
    <property type="entry name" value="DNA/RNA_pol_sf"/>
</dbReference>
<reference evidence="11" key="1">
    <citation type="submission" date="2021-07" db="EMBL/GenBank/DDBJ databases">
        <authorList>
            <person name="Catto M.A."/>
            <person name="Jacobson A."/>
            <person name="Kennedy G."/>
            <person name="Labadie P."/>
            <person name="Hunt B.G."/>
            <person name="Srinivasan R."/>
        </authorList>
    </citation>
    <scope>NUCLEOTIDE SEQUENCE</scope>
    <source>
        <strain evidence="11">PL_HMW_Pooled</strain>
        <tissue evidence="11">Head</tissue>
    </source>
</reference>
<dbReference type="EC" id="2.7.7.7" evidence="2"/>
<accession>A0AAE1HII0</accession>
<evidence type="ECO:0000256" key="3">
    <source>
        <dbReference type="ARBA" id="ARBA00022679"/>
    </source>
</evidence>
<dbReference type="EMBL" id="JAHWGI010001054">
    <property type="protein sequence ID" value="KAK3921823.1"/>
    <property type="molecule type" value="Genomic_DNA"/>
</dbReference>
<evidence type="ECO:0000256" key="4">
    <source>
        <dbReference type="ARBA" id="ARBA00022695"/>
    </source>
</evidence>
<comment type="caution">
    <text evidence="11">The sequence shown here is derived from an EMBL/GenBank/DDBJ whole genome shotgun (WGS) entry which is preliminary data.</text>
</comment>
<name>A0AAE1HII0_9NEOP</name>
<dbReference type="GO" id="GO:0003887">
    <property type="term" value="F:DNA-directed DNA polymerase activity"/>
    <property type="evidence" value="ECO:0007669"/>
    <property type="project" value="UniProtKB-KW"/>
</dbReference>
<dbReference type="Gene3D" id="3.40.960.10">
    <property type="entry name" value="VSR Endonuclease"/>
    <property type="match status" value="1"/>
</dbReference>
<dbReference type="SUPFAM" id="SSF53098">
    <property type="entry name" value="Ribonuclease H-like"/>
    <property type="match status" value="1"/>
</dbReference>
<gene>
    <name evidence="11" type="ORF">KUF71_010999</name>
</gene>
<feature type="domain" description="DNA-directed DNA polymerase family B mitochondria/virus" evidence="10">
    <location>
        <begin position="468"/>
        <end position="603"/>
    </location>
</feature>
<evidence type="ECO:0000256" key="1">
    <source>
        <dbReference type="ARBA" id="ARBA00005755"/>
    </source>
</evidence>
<dbReference type="GO" id="GO:0000166">
    <property type="term" value="F:nucleotide binding"/>
    <property type="evidence" value="ECO:0007669"/>
    <property type="project" value="InterPro"/>
</dbReference>
<dbReference type="Gene3D" id="1.10.287.690">
    <property type="entry name" value="Helix hairpin bin"/>
    <property type="match status" value="1"/>
</dbReference>
<evidence type="ECO:0000256" key="7">
    <source>
        <dbReference type="ARBA" id="ARBA00023125"/>
    </source>
</evidence>
<dbReference type="Proteomes" id="UP001219518">
    <property type="component" value="Unassembled WGS sequence"/>
</dbReference>
<evidence type="ECO:0000256" key="5">
    <source>
        <dbReference type="ARBA" id="ARBA00022705"/>
    </source>
</evidence>
<dbReference type="PANTHER" id="PTHR33568:SF3">
    <property type="entry name" value="DNA-DIRECTED DNA POLYMERASE"/>
    <property type="match status" value="1"/>
</dbReference>
<feature type="domain" description="DNA-directed DNA polymerase family B mitochondria/virus" evidence="10">
    <location>
        <begin position="751"/>
        <end position="930"/>
    </location>
</feature>
<protein>
    <recommendedName>
        <fullName evidence="2">DNA-directed DNA polymerase</fullName>
        <ecNumber evidence="2">2.7.7.7</ecNumber>
    </recommendedName>
</protein>